<dbReference type="AlphaFoldDB" id="B6AS88"/>
<protein>
    <submittedName>
        <fullName evidence="1">Uncharacterized protein</fullName>
    </submittedName>
</protein>
<name>B6AS88_9BACT</name>
<organism evidence="1">
    <name type="scientific">Leptospirillum sp. Group II '5-way CG'</name>
    <dbReference type="NCBI Taxonomy" id="419541"/>
    <lineage>
        <taxon>Bacteria</taxon>
        <taxon>Pseudomonadati</taxon>
        <taxon>Nitrospirota</taxon>
        <taxon>Nitrospiria</taxon>
        <taxon>Nitrospirales</taxon>
        <taxon>Nitrospiraceae</taxon>
        <taxon>Leptospirillum</taxon>
    </lineage>
</organism>
<gene>
    <name evidence="1" type="ORF">CGL2_04377001</name>
</gene>
<evidence type="ECO:0000313" key="1">
    <source>
        <dbReference type="EMBL" id="EDZ38334.1"/>
    </source>
</evidence>
<proteinExistence type="predicted"/>
<reference evidence="1" key="1">
    <citation type="journal article" date="2004" name="Nature">
        <title>Community structure and metabolism through reconstruction of microbial genomes from the environment.</title>
        <authorList>
            <person name="Tyson G.W."/>
            <person name="Chapman J."/>
            <person name="Hugenholtz P."/>
            <person name="Allen E.E."/>
            <person name="Ram R.J."/>
            <person name="Richardson P.M."/>
            <person name="Solovyev V.V."/>
            <person name="Rubin E.M."/>
            <person name="Rokhsar D.S."/>
            <person name="Banfield J.F."/>
        </authorList>
    </citation>
    <scope>NUCLEOTIDE SEQUENCE [LARGE SCALE GENOMIC DNA]</scope>
</reference>
<dbReference type="EMBL" id="DS995262">
    <property type="protein sequence ID" value="EDZ38334.1"/>
    <property type="molecule type" value="Genomic_DNA"/>
</dbReference>
<sequence length="204" mass="23765">MIHFSGSLAKAGFVPIAACQGHRPIFSLWNLRPDMPTPFYGWPPFFYFSGEESRARDFYRRIRESIGASRISEDWRMMGIFSPVGGRLDWLLFNPGVFGTLLWMEYPFRFRQKLKKDLRVIESLLEGLDKIVPEGVCKEFDFSHDNPCPSSGDRVMIPGIPRFQDDVKKEDGKDQKYKATEQFFEKLHETSMQDPDPGEREDRK</sequence>
<reference evidence="1" key="2">
    <citation type="journal article" date="2008" name="PLoS Biol.">
        <title>Population genomic analysis of strain variation in Leptospirillum group II bacteria involved in acid mine drainage formation.</title>
        <authorList>
            <person name="Simmons S.L."/>
            <person name="Dibartolo G."/>
            <person name="Denef V.J."/>
            <person name="Goltsman D.S."/>
            <person name="Thelen M.P."/>
            <person name="Banfield J.F."/>
        </authorList>
    </citation>
    <scope>NUCLEOTIDE SEQUENCE [LARGE SCALE GENOMIC DNA]</scope>
</reference>
<accession>B6AS88</accession>